<keyword evidence="3" id="KW-1185">Reference proteome</keyword>
<dbReference type="InterPro" id="IPR053812">
    <property type="entry name" value="HTH_Sigma70_ECF-like"/>
</dbReference>
<dbReference type="NCBIfam" id="TIGR02937">
    <property type="entry name" value="sigma70-ECF"/>
    <property type="match status" value="1"/>
</dbReference>
<gene>
    <name evidence="2" type="ORF">KOR42_27510</name>
</gene>
<dbReference type="Gene3D" id="1.10.10.10">
    <property type="entry name" value="Winged helix-like DNA-binding domain superfamily/Winged helix DNA-binding domain"/>
    <property type="match status" value="1"/>
</dbReference>
<evidence type="ECO:0000313" key="3">
    <source>
        <dbReference type="Proteomes" id="UP000317243"/>
    </source>
</evidence>
<dbReference type="AlphaFoldDB" id="A0A5C5WXD9"/>
<accession>A0A5C5WXD9</accession>
<dbReference type="InterPro" id="IPR013324">
    <property type="entry name" value="RNA_pol_sigma_r3/r4-like"/>
</dbReference>
<comment type="caution">
    <text evidence="2">The sequence shown here is derived from an EMBL/GenBank/DDBJ whole genome shotgun (WGS) entry which is preliminary data.</text>
</comment>
<dbReference type="Proteomes" id="UP000317243">
    <property type="component" value="Unassembled WGS sequence"/>
</dbReference>
<organism evidence="2 3">
    <name type="scientific">Thalassoglobus neptunius</name>
    <dbReference type="NCBI Taxonomy" id="1938619"/>
    <lineage>
        <taxon>Bacteria</taxon>
        <taxon>Pseudomonadati</taxon>
        <taxon>Planctomycetota</taxon>
        <taxon>Planctomycetia</taxon>
        <taxon>Planctomycetales</taxon>
        <taxon>Planctomycetaceae</taxon>
        <taxon>Thalassoglobus</taxon>
    </lineage>
</organism>
<feature type="domain" description="RNA polymerase sigma-70 ECF-like HTH" evidence="1">
    <location>
        <begin position="13"/>
        <end position="173"/>
    </location>
</feature>
<dbReference type="InterPro" id="IPR036388">
    <property type="entry name" value="WH-like_DNA-bd_sf"/>
</dbReference>
<dbReference type="Pfam" id="PF07638">
    <property type="entry name" value="Sigma70_ECF"/>
    <property type="match status" value="1"/>
</dbReference>
<dbReference type="EMBL" id="SIHI01000003">
    <property type="protein sequence ID" value="TWT55624.1"/>
    <property type="molecule type" value="Genomic_DNA"/>
</dbReference>
<protein>
    <submittedName>
        <fullName evidence="2">RNA polymerase sigma factor</fullName>
    </submittedName>
</protein>
<proteinExistence type="predicted"/>
<reference evidence="2 3" key="1">
    <citation type="submission" date="2019-02" db="EMBL/GenBank/DDBJ databases">
        <title>Deep-cultivation of Planctomycetes and their phenomic and genomic characterization uncovers novel biology.</title>
        <authorList>
            <person name="Wiegand S."/>
            <person name="Jogler M."/>
            <person name="Boedeker C."/>
            <person name="Pinto D."/>
            <person name="Vollmers J."/>
            <person name="Rivas-Marin E."/>
            <person name="Kohn T."/>
            <person name="Peeters S.H."/>
            <person name="Heuer A."/>
            <person name="Rast P."/>
            <person name="Oberbeckmann S."/>
            <person name="Bunk B."/>
            <person name="Jeske O."/>
            <person name="Meyerdierks A."/>
            <person name="Storesund J.E."/>
            <person name="Kallscheuer N."/>
            <person name="Luecker S."/>
            <person name="Lage O.M."/>
            <person name="Pohl T."/>
            <person name="Merkel B.J."/>
            <person name="Hornburger P."/>
            <person name="Mueller R.-W."/>
            <person name="Bruemmer F."/>
            <person name="Labrenz M."/>
            <person name="Spormann A.M."/>
            <person name="Op Den Camp H."/>
            <person name="Overmann J."/>
            <person name="Amann R."/>
            <person name="Jetten M.S.M."/>
            <person name="Mascher T."/>
            <person name="Medema M.H."/>
            <person name="Devos D.P."/>
            <person name="Kaster A.-K."/>
            <person name="Ovreas L."/>
            <person name="Rohde M."/>
            <person name="Galperin M.Y."/>
            <person name="Jogler C."/>
        </authorList>
    </citation>
    <scope>NUCLEOTIDE SEQUENCE [LARGE SCALE GENOMIC DNA]</scope>
    <source>
        <strain evidence="2 3">KOR42</strain>
    </source>
</reference>
<dbReference type="RefSeq" id="WP_261342054.1">
    <property type="nucleotide sequence ID" value="NZ_SIHI01000003.1"/>
</dbReference>
<sequence>MVEDRRIALHEEWMRKIASRMLEQFPTVKRWEETDDVLQEASFRLHKALASTEVITELHYHRLAALQIRRVLLDLSKRYRANGNSLAHHETLHGDEISEVPDTPPATASSLTLDDWTAFHETVQELPGPEKEMFDLLWYSDLTQEKASELLGITVRTIQRRWRDARVRLYNQLTELGRQPIPLNRQSNSIQP</sequence>
<evidence type="ECO:0000259" key="1">
    <source>
        <dbReference type="Pfam" id="PF07638"/>
    </source>
</evidence>
<dbReference type="SUPFAM" id="SSF88659">
    <property type="entry name" value="Sigma3 and sigma4 domains of RNA polymerase sigma factors"/>
    <property type="match status" value="1"/>
</dbReference>
<dbReference type="GO" id="GO:0003700">
    <property type="term" value="F:DNA-binding transcription factor activity"/>
    <property type="evidence" value="ECO:0007669"/>
    <property type="project" value="InterPro"/>
</dbReference>
<dbReference type="InterPro" id="IPR014284">
    <property type="entry name" value="RNA_pol_sigma-70_dom"/>
</dbReference>
<dbReference type="GO" id="GO:0006352">
    <property type="term" value="P:DNA-templated transcription initiation"/>
    <property type="evidence" value="ECO:0007669"/>
    <property type="project" value="InterPro"/>
</dbReference>
<evidence type="ECO:0000313" key="2">
    <source>
        <dbReference type="EMBL" id="TWT55624.1"/>
    </source>
</evidence>
<name>A0A5C5WXD9_9PLAN</name>